<gene>
    <name evidence="1" type="ORF">DEBURN_LOCUS278</name>
</gene>
<sequence length="66" mass="7445">MEALGLSECPDKECSLELSLNRKVPMTYKTGKQISSLKVESDLIDLEHEILPVEADLTSKSLKYYL</sequence>
<organism evidence="1 2">
    <name type="scientific">Diversispora eburnea</name>
    <dbReference type="NCBI Taxonomy" id="1213867"/>
    <lineage>
        <taxon>Eukaryota</taxon>
        <taxon>Fungi</taxon>
        <taxon>Fungi incertae sedis</taxon>
        <taxon>Mucoromycota</taxon>
        <taxon>Glomeromycotina</taxon>
        <taxon>Glomeromycetes</taxon>
        <taxon>Diversisporales</taxon>
        <taxon>Diversisporaceae</taxon>
        <taxon>Diversispora</taxon>
    </lineage>
</organism>
<dbReference type="EMBL" id="CAJVPK010000008">
    <property type="protein sequence ID" value="CAG8432954.1"/>
    <property type="molecule type" value="Genomic_DNA"/>
</dbReference>
<reference evidence="1" key="1">
    <citation type="submission" date="2021-06" db="EMBL/GenBank/DDBJ databases">
        <authorList>
            <person name="Kallberg Y."/>
            <person name="Tangrot J."/>
            <person name="Rosling A."/>
        </authorList>
    </citation>
    <scope>NUCLEOTIDE SEQUENCE</scope>
    <source>
        <strain evidence="1">AZ414A</strain>
    </source>
</reference>
<keyword evidence="2" id="KW-1185">Reference proteome</keyword>
<proteinExistence type="predicted"/>
<protein>
    <submittedName>
        <fullName evidence="1">9872_t:CDS:1</fullName>
    </submittedName>
</protein>
<evidence type="ECO:0000313" key="1">
    <source>
        <dbReference type="EMBL" id="CAG8432954.1"/>
    </source>
</evidence>
<dbReference type="AlphaFoldDB" id="A0A9N8V038"/>
<comment type="caution">
    <text evidence="1">The sequence shown here is derived from an EMBL/GenBank/DDBJ whole genome shotgun (WGS) entry which is preliminary data.</text>
</comment>
<name>A0A9N8V038_9GLOM</name>
<dbReference type="Proteomes" id="UP000789706">
    <property type="component" value="Unassembled WGS sequence"/>
</dbReference>
<evidence type="ECO:0000313" key="2">
    <source>
        <dbReference type="Proteomes" id="UP000789706"/>
    </source>
</evidence>
<accession>A0A9N8V038</accession>